<feature type="region of interest" description="Disordered" evidence="1">
    <location>
        <begin position="409"/>
        <end position="439"/>
    </location>
</feature>
<reference evidence="2 3" key="1">
    <citation type="journal article" date="2020" name="G3 (Bethesda)">
        <title>Improved Reference Genome for Cyclotella cryptica CCMP332, a Model for Cell Wall Morphogenesis, Salinity Adaptation, and Lipid Production in Diatoms (Bacillariophyta).</title>
        <authorList>
            <person name="Roberts W.R."/>
            <person name="Downey K.M."/>
            <person name="Ruck E.C."/>
            <person name="Traller J.C."/>
            <person name="Alverson A.J."/>
        </authorList>
    </citation>
    <scope>NUCLEOTIDE SEQUENCE [LARGE SCALE GENOMIC DNA]</scope>
    <source>
        <strain evidence="2 3">CCMP332</strain>
    </source>
</reference>
<dbReference type="AlphaFoldDB" id="A0ABD3PK28"/>
<feature type="compositionally biased region" description="Low complexity" evidence="1">
    <location>
        <begin position="34"/>
        <end position="47"/>
    </location>
</feature>
<evidence type="ECO:0000313" key="3">
    <source>
        <dbReference type="Proteomes" id="UP001516023"/>
    </source>
</evidence>
<feature type="region of interest" description="Disordered" evidence="1">
    <location>
        <begin position="181"/>
        <end position="204"/>
    </location>
</feature>
<evidence type="ECO:0000256" key="1">
    <source>
        <dbReference type="SAM" id="MobiDB-lite"/>
    </source>
</evidence>
<feature type="region of interest" description="Disordered" evidence="1">
    <location>
        <begin position="321"/>
        <end position="377"/>
    </location>
</feature>
<sequence>MSSPSRRSCRYRQPPTTGLVSHKPPSSKNNDAQSTGGTSRWSIRSTSTWATIRKHRFSGIKRGKQPSTSSFAAAVKHPGRNDHDISSVATMNALEPLLGATESRPVKKMMRSSPFTFKTGSSSTSRLSFKMGKGSAAGPLTNESSIQGRRRRWKPMSSKKIVRIPSKVVLCMTKQTFSYDSFSSSRGSPSPPTHHVESTVAANSAESNGGIFVESTFDFDENAPYIGGLSFPDHFRSLENSEDEVDPMSHVGIEETSTESNPPPQNPHPRLATEQYFIPSFNPNPTLDEANGSDDRDQEHVLSASAGIKFFESLQKASSSNSSVASVKSPRSCGSWVTSSNGAFKSPDRRGFESPSSKCTFKSPDRRTFQSPSSSGFKLPSCYGVNESTESSVFKLPSSCKINECKEDCDSESQSSIPSICDSSSKDHPNQVTFPQDSTSDKELSDAVIAWTLLGAVMGSPAPQSVLRAQKRRRCNQSSNLWLDHNATDELNDDVINIDDVDLGDVSPSCPPSGSEVQPMTSSHADNCVMTLEQRINLLAQLSRDETDENNELNDSSSIPDVDEGALIEPLLYSEDKAVFNSGLVDSVVVSSPAGESDNDSVLDFYYDDTLTENVSVPHDSEEVANATIAWGALAALLGSPAPSCVLPKKERSPAINLWVDCATADDDDEIISLPASEIDESSEGNILPALSRDEELMEELSLSELRIDTNDTCIDQKDEDNASSVLAWSALAALLGSPAPSCVLRKQSCPVKNLWADAAANEDDDVISLSNSEGSFVDDSDDVEAGYLRASNTIDCDSVEDLSLSALDVEACDSREHTELNLMLQDKEQVTNSALAWGALTALLGLPAPTCVLQKNRPAVKNYWTNDDGSLNDDLISLAPSESPNDCDSGNLAHDAGSSSKECACIDDLSLSALQVDSDDSCECVEEAPFIDTERDITNSTIAWGALTALLGLPAPSCVLQKSNRHVKNLWAGDDDDDGLVSLAHSQGSCVDDSNSVPSLVAESQVGSYPSSPSIHNASSCESVSQSKEHDVVIDSFIEWSR</sequence>
<protein>
    <submittedName>
        <fullName evidence="2">Uncharacterized protein</fullName>
    </submittedName>
</protein>
<comment type="caution">
    <text evidence="2">The sequence shown here is derived from an EMBL/GenBank/DDBJ whole genome shotgun (WGS) entry which is preliminary data.</text>
</comment>
<proteinExistence type="predicted"/>
<feature type="compositionally biased region" description="Polar residues" evidence="1">
    <location>
        <begin position="14"/>
        <end position="33"/>
    </location>
</feature>
<feature type="region of interest" description="Disordered" evidence="1">
    <location>
        <begin position="1"/>
        <end position="47"/>
    </location>
</feature>
<feature type="region of interest" description="Disordered" evidence="1">
    <location>
        <begin position="278"/>
        <end position="298"/>
    </location>
</feature>
<keyword evidence="3" id="KW-1185">Reference proteome</keyword>
<accession>A0ABD3PK28</accession>
<feature type="compositionally biased region" description="Low complexity" evidence="1">
    <location>
        <begin position="412"/>
        <end position="423"/>
    </location>
</feature>
<feature type="region of interest" description="Disordered" evidence="1">
    <location>
        <begin position="252"/>
        <end position="271"/>
    </location>
</feature>
<gene>
    <name evidence="2" type="ORF">HJC23_012127</name>
</gene>
<name>A0ABD3PK28_9STRA</name>
<dbReference type="EMBL" id="JABMIG020000170">
    <property type="protein sequence ID" value="KAL3787701.1"/>
    <property type="molecule type" value="Genomic_DNA"/>
</dbReference>
<dbReference type="Proteomes" id="UP001516023">
    <property type="component" value="Unassembled WGS sequence"/>
</dbReference>
<feature type="region of interest" description="Disordered" evidence="1">
    <location>
        <begin position="126"/>
        <end position="157"/>
    </location>
</feature>
<organism evidence="2 3">
    <name type="scientific">Cyclotella cryptica</name>
    <dbReference type="NCBI Taxonomy" id="29204"/>
    <lineage>
        <taxon>Eukaryota</taxon>
        <taxon>Sar</taxon>
        <taxon>Stramenopiles</taxon>
        <taxon>Ochrophyta</taxon>
        <taxon>Bacillariophyta</taxon>
        <taxon>Coscinodiscophyceae</taxon>
        <taxon>Thalassiosirophycidae</taxon>
        <taxon>Stephanodiscales</taxon>
        <taxon>Stephanodiscaceae</taxon>
        <taxon>Cyclotella</taxon>
    </lineage>
</organism>
<evidence type="ECO:0000313" key="2">
    <source>
        <dbReference type="EMBL" id="KAL3787701.1"/>
    </source>
</evidence>